<evidence type="ECO:0000313" key="1">
    <source>
        <dbReference type="EMBL" id="GAH39285.1"/>
    </source>
</evidence>
<accession>X1G399</accession>
<dbReference type="PANTHER" id="PTHR12558:SF13">
    <property type="entry name" value="CELL DIVISION CYCLE PROTEIN 27 HOMOLOG"/>
    <property type="match status" value="1"/>
</dbReference>
<dbReference type="InterPro" id="IPR011990">
    <property type="entry name" value="TPR-like_helical_dom_sf"/>
</dbReference>
<reference evidence="1" key="1">
    <citation type="journal article" date="2014" name="Front. Microbiol.">
        <title>High frequency of phylogenetically diverse reductive dehalogenase-homologous genes in deep subseafloor sedimentary metagenomes.</title>
        <authorList>
            <person name="Kawai M."/>
            <person name="Futagami T."/>
            <person name="Toyoda A."/>
            <person name="Takaki Y."/>
            <person name="Nishi S."/>
            <person name="Hori S."/>
            <person name="Arai W."/>
            <person name="Tsubouchi T."/>
            <person name="Morono Y."/>
            <person name="Uchiyama I."/>
            <person name="Ito T."/>
            <person name="Fujiyama A."/>
            <person name="Inagaki F."/>
            <person name="Takami H."/>
        </authorList>
    </citation>
    <scope>NUCLEOTIDE SEQUENCE</scope>
    <source>
        <strain evidence="1">Expedition CK06-06</strain>
    </source>
</reference>
<dbReference type="AlphaFoldDB" id="X1G399"/>
<dbReference type="Gene3D" id="1.25.40.10">
    <property type="entry name" value="Tetratricopeptide repeat domain"/>
    <property type="match status" value="2"/>
</dbReference>
<dbReference type="Pfam" id="PF13414">
    <property type="entry name" value="TPR_11"/>
    <property type="match status" value="1"/>
</dbReference>
<dbReference type="Pfam" id="PF13432">
    <property type="entry name" value="TPR_16"/>
    <property type="match status" value="1"/>
</dbReference>
<comment type="caution">
    <text evidence="1">The sequence shown here is derived from an EMBL/GenBank/DDBJ whole genome shotgun (WGS) entry which is preliminary data.</text>
</comment>
<proteinExistence type="predicted"/>
<gene>
    <name evidence="1" type="ORF">S03H2_16241</name>
</gene>
<dbReference type="EMBL" id="BARU01008290">
    <property type="protein sequence ID" value="GAH39285.1"/>
    <property type="molecule type" value="Genomic_DNA"/>
</dbReference>
<dbReference type="InterPro" id="IPR019734">
    <property type="entry name" value="TPR_rpt"/>
</dbReference>
<protein>
    <submittedName>
        <fullName evidence="1">Uncharacterized protein</fullName>
    </submittedName>
</protein>
<dbReference type="PANTHER" id="PTHR12558">
    <property type="entry name" value="CELL DIVISION CYCLE 16,23,27"/>
    <property type="match status" value="1"/>
</dbReference>
<dbReference type="SMART" id="SM00028">
    <property type="entry name" value="TPR"/>
    <property type="match status" value="5"/>
</dbReference>
<dbReference type="SUPFAM" id="SSF48452">
    <property type="entry name" value="TPR-like"/>
    <property type="match status" value="1"/>
</dbReference>
<feature type="non-terminal residue" evidence="1">
    <location>
        <position position="1"/>
    </location>
</feature>
<sequence>SQEETHFAGIGPVDPEAHEAYLKGLFHLRLGTAEGQKKALAYLHQAVEKDPTFAMAYAGLAYVYDSIGHSAMATPDSFPRALAAARSALRLDETLVEGHAAMAMIKTYHEWDWDGAEKSFQRALELNPSEAMTHYHYAWYLALFGRLDEAIVEHKRARELDPLNPLHTAWLGTLYLWKGQYEEAIEEARKSLELDPDFPIGWLVLGNVYADKGMFEEAIAAHQELVKVAPWWSFALGQTYALAGRRDEARKILAKLEKEEATPFGAWGLAKLYTVLGEKDEAFRWLAYEHPSFALPWVRVSPWFEPLREDPRFKDLLRRMNLPQLDESP</sequence>
<dbReference type="PROSITE" id="PS50005">
    <property type="entry name" value="TPR"/>
    <property type="match status" value="2"/>
</dbReference>
<organism evidence="1">
    <name type="scientific">marine sediment metagenome</name>
    <dbReference type="NCBI Taxonomy" id="412755"/>
    <lineage>
        <taxon>unclassified sequences</taxon>
        <taxon>metagenomes</taxon>
        <taxon>ecological metagenomes</taxon>
    </lineage>
</organism>
<name>X1G399_9ZZZZ</name>